<dbReference type="EMBL" id="AATQ01000011">
    <property type="protein sequence ID" value="EAU46830.1"/>
    <property type="molecule type" value="Genomic_DNA"/>
</dbReference>
<dbReference type="UniPathway" id="UPA00258">
    <property type="reaction ID" value="UER00370"/>
</dbReference>
<dbReference type="NCBIfam" id="NF009671">
    <property type="entry name" value="PRK13192.1"/>
    <property type="match status" value="1"/>
</dbReference>
<dbReference type="AlphaFoldDB" id="Q0FRM4"/>
<dbReference type="HAMAP" id="MF_01954">
    <property type="entry name" value="Urease_beta"/>
    <property type="match status" value="1"/>
</dbReference>
<keyword evidence="6" id="KW-1185">Reference proteome</keyword>
<dbReference type="SUPFAM" id="SSF54111">
    <property type="entry name" value="Urease, gamma-subunit"/>
    <property type="match status" value="1"/>
</dbReference>
<comment type="pathway">
    <text evidence="1 4">Nitrogen metabolism; urea degradation; CO(2) and NH(3) from urea (urease route): step 1/1.</text>
</comment>
<name>Q0FRM4_SALBH</name>
<comment type="subcellular location">
    <subcellularLocation>
        <location evidence="4">Cytoplasm</location>
    </subcellularLocation>
</comment>
<evidence type="ECO:0000313" key="6">
    <source>
        <dbReference type="Proteomes" id="UP000006230"/>
    </source>
</evidence>
<dbReference type="GO" id="GO:0035550">
    <property type="term" value="C:urease complex"/>
    <property type="evidence" value="ECO:0007669"/>
    <property type="project" value="InterPro"/>
</dbReference>
<dbReference type="SUPFAM" id="SSF51278">
    <property type="entry name" value="Urease, beta-subunit"/>
    <property type="match status" value="1"/>
</dbReference>
<evidence type="ECO:0000256" key="4">
    <source>
        <dbReference type="HAMAP-Rule" id="MF_01954"/>
    </source>
</evidence>
<proteinExistence type="inferred from homology"/>
<dbReference type="InterPro" id="IPR036463">
    <property type="entry name" value="Urease_gamma_sf"/>
</dbReference>
<evidence type="ECO:0000256" key="3">
    <source>
        <dbReference type="ARBA" id="ARBA00047778"/>
    </source>
</evidence>
<reference evidence="5 6" key="1">
    <citation type="journal article" date="2010" name="J. Bacteriol.">
        <title>Genome sequences of Pelagibaca bermudensis HTCC2601T and Maritimibacter alkaliphilus HTCC2654T, the type strains of two marine Roseobacter genera.</title>
        <authorList>
            <person name="Thrash J.C."/>
            <person name="Cho J.C."/>
            <person name="Ferriera S."/>
            <person name="Johnson J."/>
            <person name="Vergin K.L."/>
            <person name="Giovannoni S.J."/>
        </authorList>
    </citation>
    <scope>NUCLEOTIDE SEQUENCE [LARGE SCALE GENOMIC DNA]</scope>
    <source>
        <strain evidence="6">DSM 26914 / JCM 13377 / KCTC 12554 / HTCC2601</strain>
    </source>
</reference>
<comment type="similarity">
    <text evidence="4">Belongs to the urease beta subunit family.</text>
</comment>
<dbReference type="NCBIfam" id="TIGR00193">
    <property type="entry name" value="urease_gam"/>
    <property type="match status" value="1"/>
</dbReference>
<dbReference type="Pfam" id="PF00547">
    <property type="entry name" value="Urease_gamma"/>
    <property type="match status" value="1"/>
</dbReference>
<keyword evidence="2 4" id="KW-0378">Hydrolase</keyword>
<dbReference type="InterPro" id="IPR002026">
    <property type="entry name" value="Urease_gamma/gamma-beta_su"/>
</dbReference>
<dbReference type="InterPro" id="IPR036461">
    <property type="entry name" value="Urease_betasu_sf"/>
</dbReference>
<dbReference type="GO" id="GO:0009039">
    <property type="term" value="F:urease activity"/>
    <property type="evidence" value="ECO:0007669"/>
    <property type="project" value="UniProtKB-UniRule"/>
</dbReference>
<dbReference type="OrthoDB" id="9797217at2"/>
<dbReference type="NCBIfam" id="TIGR00192">
    <property type="entry name" value="urease_beta"/>
    <property type="match status" value="1"/>
</dbReference>
<keyword evidence="4" id="KW-0963">Cytoplasm</keyword>
<dbReference type="EC" id="3.5.1.5" evidence="4"/>
<dbReference type="InterPro" id="IPR050069">
    <property type="entry name" value="Urease_subunit"/>
</dbReference>
<dbReference type="Proteomes" id="UP000006230">
    <property type="component" value="Unassembled WGS sequence"/>
</dbReference>
<dbReference type="HOGENOM" id="CLU_000980_3_0_5"/>
<dbReference type="PANTHER" id="PTHR33569:SF1">
    <property type="entry name" value="UREASE"/>
    <property type="match status" value="1"/>
</dbReference>
<dbReference type="Gene3D" id="2.10.150.10">
    <property type="entry name" value="Urease, beta subunit"/>
    <property type="match status" value="1"/>
</dbReference>
<gene>
    <name evidence="4" type="primary">ureB</name>
    <name evidence="5" type="ORF">R2601_13449</name>
</gene>
<dbReference type="PANTHER" id="PTHR33569">
    <property type="entry name" value="UREASE"/>
    <property type="match status" value="1"/>
</dbReference>
<dbReference type="Gene3D" id="3.30.280.10">
    <property type="entry name" value="Urease, gamma-like subunit"/>
    <property type="match status" value="1"/>
</dbReference>
<organism evidence="5 6">
    <name type="scientific">Salipiger bermudensis (strain DSM 26914 / JCM 13377 / KCTC 12554 / HTCC2601)</name>
    <name type="common">Pelagibaca bermudensis</name>
    <dbReference type="NCBI Taxonomy" id="314265"/>
    <lineage>
        <taxon>Bacteria</taxon>
        <taxon>Pseudomonadati</taxon>
        <taxon>Pseudomonadota</taxon>
        <taxon>Alphaproteobacteria</taxon>
        <taxon>Rhodobacterales</taxon>
        <taxon>Roseobacteraceae</taxon>
        <taxon>Salipiger</taxon>
    </lineage>
</organism>
<dbReference type="eggNOG" id="COG0832">
    <property type="taxonomic scope" value="Bacteria"/>
</dbReference>
<evidence type="ECO:0000256" key="2">
    <source>
        <dbReference type="ARBA" id="ARBA00022801"/>
    </source>
</evidence>
<dbReference type="CDD" id="cd00390">
    <property type="entry name" value="Urease_gamma"/>
    <property type="match status" value="1"/>
</dbReference>
<dbReference type="InterPro" id="IPR008223">
    <property type="entry name" value="Urease_gamma-beta_su"/>
</dbReference>
<comment type="catalytic activity">
    <reaction evidence="3 4">
        <text>urea + 2 H2O + H(+) = hydrogencarbonate + 2 NH4(+)</text>
        <dbReference type="Rhea" id="RHEA:20557"/>
        <dbReference type="ChEBI" id="CHEBI:15377"/>
        <dbReference type="ChEBI" id="CHEBI:15378"/>
        <dbReference type="ChEBI" id="CHEBI:16199"/>
        <dbReference type="ChEBI" id="CHEBI:17544"/>
        <dbReference type="ChEBI" id="CHEBI:28938"/>
        <dbReference type="EC" id="3.5.1.5"/>
    </reaction>
</comment>
<evidence type="ECO:0000313" key="5">
    <source>
        <dbReference type="EMBL" id="EAU46830.1"/>
    </source>
</evidence>
<comment type="caution">
    <text evidence="5">The sequence shown here is derived from an EMBL/GenBank/DDBJ whole genome shotgun (WGS) entry which is preliminary data.</text>
</comment>
<dbReference type="InterPro" id="IPR002019">
    <property type="entry name" value="Urease_beta-like"/>
</dbReference>
<dbReference type="GO" id="GO:0016151">
    <property type="term" value="F:nickel cation binding"/>
    <property type="evidence" value="ECO:0007669"/>
    <property type="project" value="InterPro"/>
</dbReference>
<comment type="subunit">
    <text evidence="4">Heterotrimer of UreA (gamma), UreB (beta) and UreC (alpha) subunits. Three heterotrimers associate to form the active enzyme.</text>
</comment>
<dbReference type="STRING" id="314265.R2601_13449"/>
<protein>
    <recommendedName>
        <fullName evidence="4">Urease subunit beta</fullName>
        <ecNumber evidence="4">3.5.1.5</ecNumber>
    </recommendedName>
    <alternativeName>
        <fullName evidence="4">Urea amidohydrolase subunit beta</fullName>
    </alternativeName>
</protein>
<accession>Q0FRM4</accession>
<evidence type="ECO:0000256" key="1">
    <source>
        <dbReference type="ARBA" id="ARBA00004897"/>
    </source>
</evidence>
<sequence>MHLTPTELERLTIFTAAELARRYLSMGIRLAHPEAVALIADELLTVARQGLTHSQIVSHAATVLSADQVEPGVAHLLRTFSVEVSMAEGTKLITVFDPIAPEGDEIVPGEVIPAQGEIELNAGRERRTISVLNTGDRTIQIRSHAHFFEVNKALSFDREAAFGMRLDRPSGGGERFDPGIEKEVVLVPFGGKRVVHGFAGLTEGPVEGGLGAAMTRAKAKGYSA</sequence>
<dbReference type="CDD" id="cd00407">
    <property type="entry name" value="Urease_beta"/>
    <property type="match status" value="1"/>
</dbReference>
<dbReference type="RefSeq" id="WP_007794916.1">
    <property type="nucleotide sequence ID" value="NZ_DS022276.1"/>
</dbReference>
<dbReference type="eggNOG" id="COG0831">
    <property type="taxonomic scope" value="Bacteria"/>
</dbReference>
<dbReference type="GO" id="GO:0043419">
    <property type="term" value="P:urea catabolic process"/>
    <property type="evidence" value="ECO:0007669"/>
    <property type="project" value="UniProtKB-UniRule"/>
</dbReference>
<dbReference type="PIRSF" id="PIRSF001225">
    <property type="entry name" value="Urease_gammabeta"/>
    <property type="match status" value="1"/>
</dbReference>
<dbReference type="Pfam" id="PF00699">
    <property type="entry name" value="Urease_beta"/>
    <property type="match status" value="1"/>
</dbReference>